<keyword evidence="3" id="KW-1185">Reference proteome</keyword>
<evidence type="ECO:0000313" key="2">
    <source>
        <dbReference type="EMBL" id="KAL3079877.1"/>
    </source>
</evidence>
<comment type="caution">
    <text evidence="2">The sequence shown here is derived from an EMBL/GenBank/DDBJ whole genome shotgun (WGS) entry which is preliminary data.</text>
</comment>
<name>A0ABD2IP68_HETSC</name>
<dbReference type="EMBL" id="JBICCN010000300">
    <property type="protein sequence ID" value="KAL3079877.1"/>
    <property type="molecule type" value="Genomic_DNA"/>
</dbReference>
<evidence type="ECO:0000313" key="3">
    <source>
        <dbReference type="Proteomes" id="UP001620645"/>
    </source>
</evidence>
<dbReference type="AlphaFoldDB" id="A0ABD2IP68"/>
<accession>A0ABD2IP68</accession>
<protein>
    <submittedName>
        <fullName evidence="2">Uncharacterized protein</fullName>
    </submittedName>
</protein>
<keyword evidence="1" id="KW-0732">Signal</keyword>
<sequence length="129" mass="14227">MTLANCRIPQLCFILLFALLLLINLAQSDQQLSKGILLITFNHFIYYFAILGETSPMDAELDTNNEHEQHYGDGVFVDAVPMDGGGAAVPKRAFVEGQKIDGKKGPISGGTFRPFSVAIWSPQFLPRLK</sequence>
<gene>
    <name evidence="2" type="ORF">niasHS_014159</name>
</gene>
<feature type="chain" id="PRO_5044850014" evidence="1">
    <location>
        <begin position="29"/>
        <end position="129"/>
    </location>
</feature>
<reference evidence="2 3" key="1">
    <citation type="submission" date="2024-10" db="EMBL/GenBank/DDBJ databases">
        <authorList>
            <person name="Kim D."/>
        </authorList>
    </citation>
    <scope>NUCLEOTIDE SEQUENCE [LARGE SCALE GENOMIC DNA]</scope>
    <source>
        <strain evidence="2">Taebaek</strain>
    </source>
</reference>
<feature type="signal peptide" evidence="1">
    <location>
        <begin position="1"/>
        <end position="28"/>
    </location>
</feature>
<organism evidence="2 3">
    <name type="scientific">Heterodera schachtii</name>
    <name type="common">Sugarbeet cyst nematode worm</name>
    <name type="synonym">Tylenchus schachtii</name>
    <dbReference type="NCBI Taxonomy" id="97005"/>
    <lineage>
        <taxon>Eukaryota</taxon>
        <taxon>Metazoa</taxon>
        <taxon>Ecdysozoa</taxon>
        <taxon>Nematoda</taxon>
        <taxon>Chromadorea</taxon>
        <taxon>Rhabditida</taxon>
        <taxon>Tylenchina</taxon>
        <taxon>Tylenchomorpha</taxon>
        <taxon>Tylenchoidea</taxon>
        <taxon>Heteroderidae</taxon>
        <taxon>Heteroderinae</taxon>
        <taxon>Heterodera</taxon>
    </lineage>
</organism>
<proteinExistence type="predicted"/>
<evidence type="ECO:0000256" key="1">
    <source>
        <dbReference type="SAM" id="SignalP"/>
    </source>
</evidence>
<dbReference type="Proteomes" id="UP001620645">
    <property type="component" value="Unassembled WGS sequence"/>
</dbReference>